<proteinExistence type="predicted"/>
<gene>
    <name evidence="2" type="ORF">PR003_g30082</name>
</gene>
<feature type="compositionally biased region" description="Polar residues" evidence="1">
    <location>
        <begin position="54"/>
        <end position="65"/>
    </location>
</feature>
<name>A0A6A4BGI1_9STRA</name>
<evidence type="ECO:0000256" key="1">
    <source>
        <dbReference type="SAM" id="MobiDB-lite"/>
    </source>
</evidence>
<comment type="caution">
    <text evidence="2">The sequence shown here is derived from an EMBL/GenBank/DDBJ whole genome shotgun (WGS) entry which is preliminary data.</text>
</comment>
<keyword evidence="3" id="KW-1185">Reference proteome</keyword>
<evidence type="ECO:0000313" key="3">
    <source>
        <dbReference type="Proteomes" id="UP000434957"/>
    </source>
</evidence>
<dbReference type="AlphaFoldDB" id="A0A6A4BGI1"/>
<accession>A0A6A4BGI1</accession>
<evidence type="ECO:0000313" key="2">
    <source>
        <dbReference type="EMBL" id="KAE9272834.1"/>
    </source>
</evidence>
<organism evidence="2 3">
    <name type="scientific">Phytophthora rubi</name>
    <dbReference type="NCBI Taxonomy" id="129364"/>
    <lineage>
        <taxon>Eukaryota</taxon>
        <taxon>Sar</taxon>
        <taxon>Stramenopiles</taxon>
        <taxon>Oomycota</taxon>
        <taxon>Peronosporomycetes</taxon>
        <taxon>Peronosporales</taxon>
        <taxon>Peronosporaceae</taxon>
        <taxon>Phytophthora</taxon>
    </lineage>
</organism>
<dbReference type="Proteomes" id="UP000434957">
    <property type="component" value="Unassembled WGS sequence"/>
</dbReference>
<reference evidence="2 3" key="1">
    <citation type="submission" date="2018-08" db="EMBL/GenBank/DDBJ databases">
        <title>Genomic investigation of the strawberry pathogen Phytophthora fragariae indicates pathogenicity is determined by transcriptional variation in three key races.</title>
        <authorList>
            <person name="Adams T.M."/>
            <person name="Armitage A.D."/>
            <person name="Sobczyk M.K."/>
            <person name="Bates H.J."/>
            <person name="Dunwell J.M."/>
            <person name="Nellist C.F."/>
            <person name="Harrison R.J."/>
        </authorList>
    </citation>
    <scope>NUCLEOTIDE SEQUENCE [LARGE SCALE GENOMIC DNA]</scope>
    <source>
        <strain evidence="2 3">SCRP333</strain>
    </source>
</reference>
<sequence>MDAYQAPTIPSDTISHEWFRRLVYRRLLALSQGQSSLTRAVYAIRIRSLAPSSARYQPFDQSGDQPSGLPADQGVPLLLSPGDRGSNFEPLLSLKVTEGALAAR</sequence>
<protein>
    <submittedName>
        <fullName evidence="2">Uncharacterized protein</fullName>
    </submittedName>
</protein>
<dbReference type="EMBL" id="QXFT01005396">
    <property type="protein sequence ID" value="KAE9272834.1"/>
    <property type="molecule type" value="Genomic_DNA"/>
</dbReference>
<feature type="region of interest" description="Disordered" evidence="1">
    <location>
        <begin position="54"/>
        <end position="80"/>
    </location>
</feature>